<reference evidence="1" key="1">
    <citation type="journal article" date="2020" name="bioRxiv">
        <title>Chromosome-level reference genome of the European wasp spider Argiope bruennichi: a resource for studies on range expansion and evolutionary adaptation.</title>
        <authorList>
            <person name="Sheffer M.M."/>
            <person name="Hoppe A."/>
            <person name="Krehenwinkel H."/>
            <person name="Uhl G."/>
            <person name="Kuss A.W."/>
            <person name="Jensen L."/>
            <person name="Jensen C."/>
            <person name="Gillespie R.G."/>
            <person name="Hoff K.J."/>
            <person name="Prost S."/>
        </authorList>
    </citation>
    <scope>NUCLEOTIDE SEQUENCE</scope>
</reference>
<protein>
    <submittedName>
        <fullName evidence="1">Uncharacterized protein</fullName>
    </submittedName>
</protein>
<dbReference type="AlphaFoldDB" id="A0A8T0FGZ3"/>
<dbReference type="EMBL" id="JABXBU010000012">
    <property type="protein sequence ID" value="KAF8788739.1"/>
    <property type="molecule type" value="Genomic_DNA"/>
</dbReference>
<organism evidence="1 2">
    <name type="scientific">Argiope bruennichi</name>
    <name type="common">Wasp spider</name>
    <name type="synonym">Aranea bruennichi</name>
    <dbReference type="NCBI Taxonomy" id="94029"/>
    <lineage>
        <taxon>Eukaryota</taxon>
        <taxon>Metazoa</taxon>
        <taxon>Ecdysozoa</taxon>
        <taxon>Arthropoda</taxon>
        <taxon>Chelicerata</taxon>
        <taxon>Arachnida</taxon>
        <taxon>Araneae</taxon>
        <taxon>Araneomorphae</taxon>
        <taxon>Entelegynae</taxon>
        <taxon>Araneoidea</taxon>
        <taxon>Araneidae</taxon>
        <taxon>Argiope</taxon>
    </lineage>
</organism>
<sequence>MKYQKTELVRIYCGHKNASEWTEDFIAWDEAKDRGPAVNLTASVLNRLKILLSLHWIRKSSLTNYSEWIKNEFSEYTVGTRTPRNGLKILLLEMKRKAEDRLSTFQPLSSTG</sequence>
<name>A0A8T0FGZ3_ARGBR</name>
<comment type="caution">
    <text evidence="1">The sequence shown here is derived from an EMBL/GenBank/DDBJ whole genome shotgun (WGS) entry which is preliminary data.</text>
</comment>
<gene>
    <name evidence="1" type="ORF">HNY73_006745</name>
</gene>
<reference evidence="1" key="2">
    <citation type="submission" date="2020-06" db="EMBL/GenBank/DDBJ databases">
        <authorList>
            <person name="Sheffer M."/>
        </authorList>
    </citation>
    <scope>NUCLEOTIDE SEQUENCE</scope>
</reference>
<evidence type="ECO:0000313" key="2">
    <source>
        <dbReference type="Proteomes" id="UP000807504"/>
    </source>
</evidence>
<keyword evidence="2" id="KW-1185">Reference proteome</keyword>
<accession>A0A8T0FGZ3</accession>
<evidence type="ECO:0000313" key="1">
    <source>
        <dbReference type="EMBL" id="KAF8788739.1"/>
    </source>
</evidence>
<proteinExistence type="predicted"/>
<dbReference type="Proteomes" id="UP000807504">
    <property type="component" value="Unassembled WGS sequence"/>
</dbReference>